<evidence type="ECO:0000313" key="2">
    <source>
        <dbReference type="EMBL" id="MEB3365803.1"/>
    </source>
</evidence>
<evidence type="ECO:0000256" key="1">
    <source>
        <dbReference type="SAM" id="Phobius"/>
    </source>
</evidence>
<evidence type="ECO:0000313" key="3">
    <source>
        <dbReference type="Proteomes" id="UP001327093"/>
    </source>
</evidence>
<feature type="transmembrane region" description="Helical" evidence="1">
    <location>
        <begin position="30"/>
        <end position="47"/>
    </location>
</feature>
<keyword evidence="1" id="KW-1133">Transmembrane helix</keyword>
<feature type="transmembrane region" description="Helical" evidence="1">
    <location>
        <begin position="216"/>
        <end position="237"/>
    </location>
</feature>
<comment type="caution">
    <text evidence="2">The sequence shown here is derived from an EMBL/GenBank/DDBJ whole genome shotgun (WGS) entry which is preliminary data.</text>
</comment>
<evidence type="ECO:0008006" key="4">
    <source>
        <dbReference type="Google" id="ProtNLM"/>
    </source>
</evidence>
<protein>
    <recommendedName>
        <fullName evidence="4">ABC transporter permease</fullName>
    </recommendedName>
</protein>
<organism evidence="2 3">
    <name type="scientific">Saccharopolyspora mangrovi</name>
    <dbReference type="NCBI Taxonomy" id="3082379"/>
    <lineage>
        <taxon>Bacteria</taxon>
        <taxon>Bacillati</taxon>
        <taxon>Actinomycetota</taxon>
        <taxon>Actinomycetes</taxon>
        <taxon>Pseudonocardiales</taxon>
        <taxon>Pseudonocardiaceae</taxon>
        <taxon>Saccharopolyspora</taxon>
    </lineage>
</organism>
<gene>
    <name evidence="2" type="ORF">R4I43_00150</name>
</gene>
<feature type="transmembrane region" description="Helical" evidence="1">
    <location>
        <begin position="59"/>
        <end position="81"/>
    </location>
</feature>
<dbReference type="Proteomes" id="UP001327093">
    <property type="component" value="Unassembled WGS sequence"/>
</dbReference>
<proteinExistence type="predicted"/>
<keyword evidence="1" id="KW-0472">Membrane</keyword>
<reference evidence="2 3" key="1">
    <citation type="submission" date="2023-10" db="EMBL/GenBank/DDBJ databases">
        <title>Saccharopolyspora sp. nov., isolated from mangrove soil.</title>
        <authorList>
            <person name="Lu Y."/>
            <person name="Liu W."/>
        </authorList>
    </citation>
    <scope>NUCLEOTIDE SEQUENCE [LARGE SCALE GENOMIC DNA]</scope>
    <source>
        <strain evidence="2 3">S2-29</strain>
    </source>
</reference>
<name>A0ABU6A2P5_9PSEU</name>
<dbReference type="EMBL" id="JAWLNX010000001">
    <property type="protein sequence ID" value="MEB3365803.1"/>
    <property type="molecule type" value="Genomic_DNA"/>
</dbReference>
<keyword evidence="3" id="KW-1185">Reference proteome</keyword>
<dbReference type="RefSeq" id="WP_324263399.1">
    <property type="nucleotide sequence ID" value="NZ_JAWLNX010000001.1"/>
</dbReference>
<sequence>MTTTEVSTDRGVRRALGYEWAAFRTLRSNWVLMGSALVVQLLLTFVAHDSRDHGDITFAKVLSVGWLFVALVAALGVNAFGTEYRYRTITTTVLTARLRGRVLLAKAIVATAAAVVTEVVVLSASWLLLAVLGAAPTVSTSLLSGTGVLVYAALMTLIGLALAVLLHGSVLPIAVLVVWPEIEMFLINRLDLPEWLHAVLQPCYSARRLISESPEWPGALPMLGLAAVLLGAAGIVLNRRDV</sequence>
<feature type="transmembrane region" description="Helical" evidence="1">
    <location>
        <begin position="102"/>
        <end position="129"/>
    </location>
</feature>
<accession>A0ABU6A2P5</accession>
<feature type="transmembrane region" description="Helical" evidence="1">
    <location>
        <begin position="149"/>
        <end position="179"/>
    </location>
</feature>
<keyword evidence="1" id="KW-0812">Transmembrane</keyword>